<dbReference type="Proteomes" id="UP001153148">
    <property type="component" value="Unassembled WGS sequence"/>
</dbReference>
<dbReference type="EMBL" id="CAJPIN010040014">
    <property type="protein sequence ID" value="CAG2065125.1"/>
    <property type="molecule type" value="Genomic_DNA"/>
</dbReference>
<proteinExistence type="predicted"/>
<evidence type="ECO:0000256" key="1">
    <source>
        <dbReference type="ARBA" id="ARBA00022574"/>
    </source>
</evidence>
<comment type="caution">
    <text evidence="3">The sequence shown here is derived from an EMBL/GenBank/DDBJ whole genome shotgun (WGS) entry which is preliminary data.</text>
</comment>
<keyword evidence="1" id="KW-0853">WD repeat</keyword>
<keyword evidence="4" id="KW-1185">Reference proteome</keyword>
<gene>
    <name evidence="3" type="ORF">TPAB3V08_LOCUS12069</name>
</gene>
<dbReference type="InterPro" id="IPR050853">
    <property type="entry name" value="WD_repeat_DNA-damage-binding"/>
</dbReference>
<dbReference type="SUPFAM" id="SSF50978">
    <property type="entry name" value="WD40 repeat-like"/>
    <property type="match status" value="1"/>
</dbReference>
<protein>
    <submittedName>
        <fullName evidence="3">Uncharacterized protein</fullName>
    </submittedName>
</protein>
<organism evidence="3 4">
    <name type="scientific">Timema podura</name>
    <name type="common">Walking stick</name>
    <dbReference type="NCBI Taxonomy" id="61482"/>
    <lineage>
        <taxon>Eukaryota</taxon>
        <taxon>Metazoa</taxon>
        <taxon>Ecdysozoa</taxon>
        <taxon>Arthropoda</taxon>
        <taxon>Hexapoda</taxon>
        <taxon>Insecta</taxon>
        <taxon>Pterygota</taxon>
        <taxon>Neoptera</taxon>
        <taxon>Polyneoptera</taxon>
        <taxon>Phasmatodea</taxon>
        <taxon>Timematodea</taxon>
        <taxon>Timematoidea</taxon>
        <taxon>Timematidae</taxon>
        <taxon>Timema</taxon>
    </lineage>
</organism>
<reference evidence="3" key="1">
    <citation type="submission" date="2021-03" db="EMBL/GenBank/DDBJ databases">
        <authorList>
            <person name="Tran Van P."/>
        </authorList>
    </citation>
    <scope>NUCLEOTIDE SEQUENCE</scope>
</reference>
<dbReference type="Gene3D" id="2.130.10.10">
    <property type="entry name" value="YVTN repeat-like/Quinoprotein amine dehydrogenase"/>
    <property type="match status" value="1"/>
</dbReference>
<dbReference type="InterPro" id="IPR015943">
    <property type="entry name" value="WD40/YVTN_repeat-like_dom_sf"/>
</dbReference>
<name>A0ABN7PI95_TIMPD</name>
<sequence>MSQLTLDSKRATRVLSTMIYSIALHPSETKLLVAAGGRAGEIALWDVLGDSDLSVQVFQPHCGAVNCLSVCEYDQTITVLHQS</sequence>
<dbReference type="PANTHER" id="PTHR14773">
    <property type="entry name" value="WD REPEAT-CONTAINING PROTEIN 76"/>
    <property type="match status" value="1"/>
</dbReference>
<accession>A0ABN7PI95</accession>
<evidence type="ECO:0000313" key="3">
    <source>
        <dbReference type="EMBL" id="CAG2065125.1"/>
    </source>
</evidence>
<keyword evidence="2" id="KW-0677">Repeat</keyword>
<evidence type="ECO:0000256" key="2">
    <source>
        <dbReference type="ARBA" id="ARBA00022737"/>
    </source>
</evidence>
<dbReference type="InterPro" id="IPR036322">
    <property type="entry name" value="WD40_repeat_dom_sf"/>
</dbReference>
<dbReference type="PANTHER" id="PTHR14773:SF0">
    <property type="entry name" value="WD REPEAT-CONTAINING PROTEIN 76"/>
    <property type="match status" value="1"/>
</dbReference>
<evidence type="ECO:0000313" key="4">
    <source>
        <dbReference type="Proteomes" id="UP001153148"/>
    </source>
</evidence>